<dbReference type="Pfam" id="PF05211">
    <property type="entry name" value="NLBH"/>
    <property type="match status" value="1"/>
</dbReference>
<gene>
    <name evidence="8" type="ordered locus">HCW_04135</name>
</gene>
<proteinExistence type="predicted"/>
<dbReference type="InterPro" id="IPR007876">
    <property type="entry name" value="NeuraminylLac-bd_hemagglutn"/>
</dbReference>
<dbReference type="RefSeq" id="WP_014660966.1">
    <property type="nucleotide sequence ID" value="NC_017737.1"/>
</dbReference>
<evidence type="ECO:0000256" key="3">
    <source>
        <dbReference type="ARBA" id="ARBA00023136"/>
    </source>
</evidence>
<evidence type="ECO:0000313" key="8">
    <source>
        <dbReference type="EMBL" id="AFI04096.1"/>
    </source>
</evidence>
<keyword evidence="8" id="KW-0966">Cell projection</keyword>
<accession>I0EMC7</accession>
<evidence type="ECO:0000256" key="2">
    <source>
        <dbReference type="ARBA" id="ARBA00015547"/>
    </source>
</evidence>
<dbReference type="Gene3D" id="3.30.160.180">
    <property type="entry name" value="Putative neuraminyllactose-binding hemagglutinin homolog like domain"/>
    <property type="match status" value="1"/>
</dbReference>
<organism evidence="8 9">
    <name type="scientific">Helicobacter cetorum (strain ATCC BAA-429 / MIT 00-7128)</name>
    <dbReference type="NCBI Taxonomy" id="182217"/>
    <lineage>
        <taxon>Bacteria</taxon>
        <taxon>Pseudomonadati</taxon>
        <taxon>Campylobacterota</taxon>
        <taxon>Epsilonproteobacteria</taxon>
        <taxon>Campylobacterales</taxon>
        <taxon>Helicobacteraceae</taxon>
        <taxon>Helicobacter</taxon>
    </lineage>
</organism>
<dbReference type="InterPro" id="IPR038531">
    <property type="entry name" value="NeuraminylLac-bd_hemagglutn_sf"/>
</dbReference>
<dbReference type="SUPFAM" id="SSF159594">
    <property type="entry name" value="XCC0632-like"/>
    <property type="match status" value="1"/>
</dbReference>
<dbReference type="EMBL" id="CP003479">
    <property type="protein sequence ID" value="AFI04096.1"/>
    <property type="molecule type" value="Genomic_DNA"/>
</dbReference>
<keyword evidence="8" id="KW-0282">Flagellum</keyword>
<keyword evidence="9" id="KW-1185">Reference proteome</keyword>
<evidence type="ECO:0000256" key="1">
    <source>
        <dbReference type="ARBA" id="ARBA00004459"/>
    </source>
</evidence>
<evidence type="ECO:0000256" key="4">
    <source>
        <dbReference type="ARBA" id="ARBA00023237"/>
    </source>
</evidence>
<dbReference type="PATRIC" id="fig|182217.3.peg.882"/>
<comment type="subcellular location">
    <subcellularLocation>
        <location evidence="1">Cell outer membrane</location>
        <topology evidence="1">Lipid-anchor</topology>
    </subcellularLocation>
</comment>
<evidence type="ECO:0000256" key="6">
    <source>
        <dbReference type="ARBA" id="ARBA00030949"/>
    </source>
</evidence>
<evidence type="ECO:0000256" key="5">
    <source>
        <dbReference type="ARBA" id="ARBA00023288"/>
    </source>
</evidence>
<dbReference type="PROSITE" id="PS51257">
    <property type="entry name" value="PROKAR_LIPOPROTEIN"/>
    <property type="match status" value="1"/>
</dbReference>
<dbReference type="GO" id="GO:0009279">
    <property type="term" value="C:cell outer membrane"/>
    <property type="evidence" value="ECO:0007669"/>
    <property type="project" value="UniProtKB-SubCell"/>
</dbReference>
<protein>
    <recommendedName>
        <fullName evidence="2">Neuraminyllactose-binding hemagglutinin</fullName>
    </recommendedName>
    <alternativeName>
        <fullName evidence="7">Flagellar sheath adhesin</fullName>
    </alternativeName>
    <alternativeName>
        <fullName evidence="6">N-acetylneuraminyllactose-binding fibrillar hemagglutinin receptor-binding subunit</fullName>
    </alternativeName>
</protein>
<evidence type="ECO:0000313" key="9">
    <source>
        <dbReference type="Proteomes" id="UP000005010"/>
    </source>
</evidence>
<dbReference type="AlphaFoldDB" id="I0EMC7"/>
<sequence>MKKFIFIESLFLSVIFIACAPKIEVSHNTPINFAYKSPTKTEPQLHKSVILLNKVRFKGDGKESQEFNAKLKENIKRLLENQGYSVIEVSKQESISYEQKQKSAFELILNGELDIAKNISYEDSGGARLSFIGSLGLRTEEGKMSLVGSIEGTFLEPLSNTTLQAFEIKADNLDKESYAYKHQAFNGTLSWMSSFMKGKSNLNDKTHALMNSAFSELMQQLDNKIQKQPLETYEKNSVSIRSKTHY</sequence>
<dbReference type="Proteomes" id="UP000005010">
    <property type="component" value="Chromosome"/>
</dbReference>
<evidence type="ECO:0000256" key="7">
    <source>
        <dbReference type="ARBA" id="ARBA00032680"/>
    </source>
</evidence>
<keyword evidence="5" id="KW-0449">Lipoprotein</keyword>
<name>I0EMC7_HELC0</name>
<dbReference type="HOGENOM" id="CLU_096764_0_0_7"/>
<keyword evidence="4" id="KW-0998">Cell outer membrane</keyword>
<reference evidence="9" key="1">
    <citation type="submission" date="2012-04" db="EMBL/GenBank/DDBJ databases">
        <title>Complete genome sequence of Helicobacter cetorum strain MIT 00-7128.</title>
        <authorList>
            <person name="Kersulyte D."/>
            <person name="Berg D.E."/>
        </authorList>
    </citation>
    <scope>NUCLEOTIDE SEQUENCE [LARGE SCALE GENOMIC DNA]</scope>
    <source>
        <strain evidence="9">MIT 00-7128</strain>
    </source>
</reference>
<dbReference type="KEGG" id="hce:HCW_04135"/>
<keyword evidence="8" id="KW-0969">Cilium</keyword>
<keyword evidence="3" id="KW-0472">Membrane</keyword>